<name>A0A6C0CXN7_9ZZZZ</name>
<protein>
    <recommendedName>
        <fullName evidence="2">Hedgehog/Intein (Hint) domain-containing protein</fullName>
    </recommendedName>
</protein>
<dbReference type="EMBL" id="MN739498">
    <property type="protein sequence ID" value="QHT08534.1"/>
    <property type="molecule type" value="Genomic_DNA"/>
</dbReference>
<accession>A0A6C0CXN7</accession>
<evidence type="ECO:0008006" key="2">
    <source>
        <dbReference type="Google" id="ProtNLM"/>
    </source>
</evidence>
<dbReference type="AlphaFoldDB" id="A0A6C0CXN7"/>
<proteinExistence type="predicted"/>
<dbReference type="SUPFAM" id="SSF63825">
    <property type="entry name" value="YWTD domain"/>
    <property type="match status" value="1"/>
</dbReference>
<organism evidence="1">
    <name type="scientific">viral metagenome</name>
    <dbReference type="NCBI Taxonomy" id="1070528"/>
    <lineage>
        <taxon>unclassified sequences</taxon>
        <taxon>metagenomes</taxon>
        <taxon>organismal metagenomes</taxon>
    </lineage>
</organism>
<reference evidence="1" key="1">
    <citation type="journal article" date="2020" name="Nature">
        <title>Giant virus diversity and host interactions through global metagenomics.</title>
        <authorList>
            <person name="Schulz F."/>
            <person name="Roux S."/>
            <person name="Paez-Espino D."/>
            <person name="Jungbluth S."/>
            <person name="Walsh D.A."/>
            <person name="Denef V.J."/>
            <person name="McMahon K.D."/>
            <person name="Konstantinidis K.T."/>
            <person name="Eloe-Fadrosh E.A."/>
            <person name="Kyrpides N.C."/>
            <person name="Woyke T."/>
        </authorList>
    </citation>
    <scope>NUCLEOTIDE SEQUENCE</scope>
    <source>
        <strain evidence="1">GVMAG-M-3300022752-66</strain>
    </source>
</reference>
<evidence type="ECO:0000313" key="1">
    <source>
        <dbReference type="EMBL" id="QHT08534.1"/>
    </source>
</evidence>
<sequence>MSTTTWASPINAATGLTTDGTYIYVSYLSLEDGTSSTYDISIKSYSISNKTTSSYVVSGGNVTLGPLTIDTSSNITHYLYTSYYNQNQPFISVINYPPTMTAVSGITYGFSSYENGSGNSYPNISAIVIAGNYLYGSFTDGFLGRCALTDIPEPDGNPYYNDSDFGSTDTVTYPYGLAGYNNLNTTLTTNTPQALASDNTYLYVGCSTGTVVRMTLSSVNGGNNDGSTWLSSGLSNISGLTVSSDNAYLYVLSSSAYNIKQVQLSDASILSTYSLGQTYQNGLRNGIVSNGDYLYAAYYGTGSTSNNGSILRYGASDPAPSDVTCFGENTKILCFNSEKSEEEYIQIKDIRKGTLVKTVMNGYVAVDAIGKSTIHSYANGDRIKNRLYKCTKENYPEIIDEDLILTGCHSILVDYLNDEQREKTVQEIQQIYITDRKYRLFTFLDPRAEPYQVAGELPIYHFALENENYYMNYGVYANGLLVESCSKRYLKELSGMTLIE</sequence>